<keyword evidence="2" id="KW-1185">Reference proteome</keyword>
<dbReference type="OrthoDB" id="370799at2"/>
<dbReference type="AlphaFoldDB" id="A0A4Q0PDT9"/>
<dbReference type="EMBL" id="QOVM01000001">
    <property type="protein sequence ID" value="RXG24606.1"/>
    <property type="molecule type" value="Genomic_DNA"/>
</dbReference>
<name>A0A4Q0PDT9_9FLAO</name>
<proteinExistence type="predicted"/>
<protein>
    <submittedName>
        <fullName evidence="1">Uncharacterized protein</fullName>
    </submittedName>
</protein>
<reference evidence="1 2" key="1">
    <citation type="submission" date="2018-07" db="EMBL/GenBank/DDBJ databases">
        <title>Leeuwenhoekiella genomics.</title>
        <authorList>
            <person name="Tahon G."/>
            <person name="Willems A."/>
        </authorList>
    </citation>
    <scope>NUCLEOTIDE SEQUENCE [LARGE SCALE GENOMIC DNA]</scope>
    <source>
        <strain evidence="1 2">LMG 22550</strain>
    </source>
</reference>
<gene>
    <name evidence="1" type="ORF">DSM00_396</name>
</gene>
<evidence type="ECO:0000313" key="1">
    <source>
        <dbReference type="EMBL" id="RXG24606.1"/>
    </source>
</evidence>
<evidence type="ECO:0000313" key="2">
    <source>
        <dbReference type="Proteomes" id="UP000289238"/>
    </source>
</evidence>
<dbReference type="Proteomes" id="UP000289238">
    <property type="component" value="Unassembled WGS sequence"/>
</dbReference>
<organism evidence="1 2">
    <name type="scientific">Leeuwenhoekiella aequorea</name>
    <dbReference type="NCBI Taxonomy" id="283736"/>
    <lineage>
        <taxon>Bacteria</taxon>
        <taxon>Pseudomonadati</taxon>
        <taxon>Bacteroidota</taxon>
        <taxon>Flavobacteriia</taxon>
        <taxon>Flavobacteriales</taxon>
        <taxon>Flavobacteriaceae</taxon>
        <taxon>Leeuwenhoekiella</taxon>
    </lineage>
</organism>
<dbReference type="RefSeq" id="WP_128756334.1">
    <property type="nucleotide sequence ID" value="NZ_QOVM01000001.1"/>
</dbReference>
<sequence length="99" mass="11485">MNIPTTYLEFQDYLELQNPPQPWPATLQSLWFLANNNWDASHTIAQDIEGSMGNLIHAHLHRVEGDEWNATYWYKQAGTSFPEISLEEELKQLVNLIIS</sequence>
<accession>A0A4Q0PDT9</accession>
<comment type="caution">
    <text evidence="1">The sequence shown here is derived from an EMBL/GenBank/DDBJ whole genome shotgun (WGS) entry which is preliminary data.</text>
</comment>